<evidence type="ECO:0000313" key="3">
    <source>
        <dbReference type="WBParaSite" id="PSAMB.scaffold2363size23621.g17534.t1"/>
    </source>
</evidence>
<reference evidence="3" key="1">
    <citation type="submission" date="2022-11" db="UniProtKB">
        <authorList>
            <consortium name="WormBaseParasite"/>
        </authorList>
    </citation>
    <scope>IDENTIFICATION</scope>
</reference>
<dbReference type="Proteomes" id="UP000887566">
    <property type="component" value="Unplaced"/>
</dbReference>
<name>A0A914VS05_9BILA</name>
<evidence type="ECO:0000313" key="2">
    <source>
        <dbReference type="Proteomes" id="UP000887566"/>
    </source>
</evidence>
<feature type="region of interest" description="Disordered" evidence="1">
    <location>
        <begin position="1"/>
        <end position="54"/>
    </location>
</feature>
<feature type="compositionally biased region" description="Polar residues" evidence="1">
    <location>
        <begin position="1"/>
        <end position="10"/>
    </location>
</feature>
<evidence type="ECO:0000256" key="1">
    <source>
        <dbReference type="SAM" id="MobiDB-lite"/>
    </source>
</evidence>
<accession>A0A914VS05</accession>
<dbReference type="AlphaFoldDB" id="A0A914VS05"/>
<protein>
    <submittedName>
        <fullName evidence="3">Uncharacterized protein</fullName>
    </submittedName>
</protein>
<sequence length="111" mass="11962">MHSHSNNPSVRGQAVHAAALSANVPRRGITSETVAERTDGKRRGNGDQRKEEAGRLALATFSLLTDRSTQGLTEASHGPSSFPVANHTDIVLPTTLHACESAQSDRHWQIQ</sequence>
<feature type="compositionally biased region" description="Basic and acidic residues" evidence="1">
    <location>
        <begin position="34"/>
        <end position="54"/>
    </location>
</feature>
<keyword evidence="2" id="KW-1185">Reference proteome</keyword>
<dbReference type="WBParaSite" id="PSAMB.scaffold2363size23621.g17534.t1">
    <property type="protein sequence ID" value="PSAMB.scaffold2363size23621.g17534.t1"/>
    <property type="gene ID" value="PSAMB.scaffold2363size23621.g17534"/>
</dbReference>
<proteinExistence type="predicted"/>
<organism evidence="2 3">
    <name type="scientific">Plectus sambesii</name>
    <dbReference type="NCBI Taxonomy" id="2011161"/>
    <lineage>
        <taxon>Eukaryota</taxon>
        <taxon>Metazoa</taxon>
        <taxon>Ecdysozoa</taxon>
        <taxon>Nematoda</taxon>
        <taxon>Chromadorea</taxon>
        <taxon>Plectida</taxon>
        <taxon>Plectina</taxon>
        <taxon>Plectoidea</taxon>
        <taxon>Plectidae</taxon>
        <taxon>Plectus</taxon>
    </lineage>
</organism>